<keyword evidence="3" id="KW-1185">Reference proteome</keyword>
<protein>
    <submittedName>
        <fullName evidence="2">Uncharacterized protein</fullName>
    </submittedName>
</protein>
<reference evidence="2" key="1">
    <citation type="submission" date="2023-07" db="EMBL/GenBank/DDBJ databases">
        <authorList>
            <consortium name="AG Swart"/>
            <person name="Singh M."/>
            <person name="Singh A."/>
            <person name="Seah K."/>
            <person name="Emmerich C."/>
        </authorList>
    </citation>
    <scope>NUCLEOTIDE SEQUENCE</scope>
    <source>
        <strain evidence="2">DP1</strain>
    </source>
</reference>
<proteinExistence type="predicted"/>
<name>A0AAD1UE25_EUPCR</name>
<evidence type="ECO:0000256" key="1">
    <source>
        <dbReference type="SAM" id="MobiDB-lite"/>
    </source>
</evidence>
<evidence type="ECO:0000313" key="2">
    <source>
        <dbReference type="EMBL" id="CAI2367551.1"/>
    </source>
</evidence>
<feature type="compositionally biased region" description="Polar residues" evidence="1">
    <location>
        <begin position="400"/>
        <end position="409"/>
    </location>
</feature>
<gene>
    <name evidence="2" type="ORF">ECRASSUSDP1_LOCUS8838</name>
</gene>
<feature type="region of interest" description="Disordered" evidence="1">
    <location>
        <begin position="381"/>
        <end position="414"/>
    </location>
</feature>
<dbReference type="AlphaFoldDB" id="A0AAD1UE25"/>
<accession>A0AAD1UE25</accession>
<comment type="caution">
    <text evidence="2">The sequence shown here is derived from an EMBL/GenBank/DDBJ whole genome shotgun (WGS) entry which is preliminary data.</text>
</comment>
<evidence type="ECO:0000313" key="3">
    <source>
        <dbReference type="Proteomes" id="UP001295684"/>
    </source>
</evidence>
<sequence>MNHQHQLLHSLLSSTTDSFLSTLLTSLHPSLTHPDSSLPQALSKFLSEKYLIYLTLLQKFQIPLTKTGKILRIQAETHSKSLKILQKSHKNYQILWNFTLNFIKISSFDYSEISTKEFRSLKKEIEKLKYRVLAAVETGFWDKAEEEVEGLVGIYSQWESDFGKSESEQTASVMVQTEDIGDFSGRMEVGKCQGKILRESKQDYGELIRTVRKKRANKSYVSEISLECIEHMSAGIYEANGEFSSSALFDKHKDKRFSQENQVVKKIKKQRMSTLQRTSSVHCAIEPLSKTSETEVSLELSTVSNSKERKINKRKRKSIRKKCGSNSFLGSVTRQKARMTIKKNSPDKNEIDSSELESALSRVVEENKSACRCSSKKSHRSFEKCPLNKPSFQREDDSNSKFNHQSNPKGLNPNVCYRDQNGKDKILVPNTPTKIGFKRLKISEEFEF</sequence>
<organism evidence="2 3">
    <name type="scientific">Euplotes crassus</name>
    <dbReference type="NCBI Taxonomy" id="5936"/>
    <lineage>
        <taxon>Eukaryota</taxon>
        <taxon>Sar</taxon>
        <taxon>Alveolata</taxon>
        <taxon>Ciliophora</taxon>
        <taxon>Intramacronucleata</taxon>
        <taxon>Spirotrichea</taxon>
        <taxon>Hypotrichia</taxon>
        <taxon>Euplotida</taxon>
        <taxon>Euplotidae</taxon>
        <taxon>Moneuplotes</taxon>
    </lineage>
</organism>
<dbReference type="Proteomes" id="UP001295684">
    <property type="component" value="Unassembled WGS sequence"/>
</dbReference>
<dbReference type="EMBL" id="CAMPGE010008662">
    <property type="protein sequence ID" value="CAI2367551.1"/>
    <property type="molecule type" value="Genomic_DNA"/>
</dbReference>